<evidence type="ECO:0000259" key="8">
    <source>
        <dbReference type="Pfam" id="PF02771"/>
    </source>
</evidence>
<dbReference type="SUPFAM" id="SSF47203">
    <property type="entry name" value="Acyl-CoA dehydrogenase C-terminal domain-like"/>
    <property type="match status" value="1"/>
</dbReference>
<dbReference type="SUPFAM" id="SSF56645">
    <property type="entry name" value="Acyl-CoA dehydrogenase NM domain-like"/>
    <property type="match status" value="1"/>
</dbReference>
<dbReference type="GO" id="GO:0016627">
    <property type="term" value="F:oxidoreductase activity, acting on the CH-CH group of donors"/>
    <property type="evidence" value="ECO:0007669"/>
    <property type="project" value="InterPro"/>
</dbReference>
<dbReference type="Pfam" id="PF00441">
    <property type="entry name" value="Acyl-CoA_dh_1"/>
    <property type="match status" value="1"/>
</dbReference>
<feature type="domain" description="Acyl-CoA oxidase/dehydrogenase middle" evidence="7">
    <location>
        <begin position="158"/>
        <end position="238"/>
    </location>
</feature>
<dbReference type="InterPro" id="IPR009075">
    <property type="entry name" value="AcylCo_DH/oxidase_C"/>
</dbReference>
<reference evidence="9" key="1">
    <citation type="submission" date="2015-08" db="EMBL/GenBank/DDBJ databases">
        <authorList>
            <person name="Babu N.S."/>
            <person name="Beckwith C.J."/>
            <person name="Beseler K.G."/>
            <person name="Brison A."/>
            <person name="Carone J.V."/>
            <person name="Caskin T.P."/>
            <person name="Diamond M."/>
            <person name="Durham M.E."/>
            <person name="Foxe J.M."/>
            <person name="Go M."/>
            <person name="Henderson B.A."/>
            <person name="Jones I.B."/>
            <person name="McGettigan J.A."/>
            <person name="Micheletti S.J."/>
            <person name="Nasrallah M.E."/>
            <person name="Ortiz D."/>
            <person name="Piller C.R."/>
            <person name="Privatt S.R."/>
            <person name="Schneider S.L."/>
            <person name="Sharp S."/>
            <person name="Smith T.C."/>
            <person name="Stanton J.D."/>
            <person name="Ullery H.E."/>
            <person name="Wilson R.J."/>
            <person name="Serrano M.G."/>
            <person name="Buck G."/>
            <person name="Lee V."/>
            <person name="Wang Y."/>
            <person name="Carvalho R."/>
            <person name="Voegtly L."/>
            <person name="Shi R."/>
            <person name="Duckworth R."/>
            <person name="Johnson A."/>
            <person name="Loviza R."/>
            <person name="Walstead R."/>
            <person name="Shah Z."/>
            <person name="Kiflezghi M."/>
            <person name="Wade K."/>
            <person name="Ball S.L."/>
            <person name="Bradley K.W."/>
            <person name="Asai D.J."/>
            <person name="Bowman C.A."/>
            <person name="Russell D.A."/>
            <person name="Pope W.H."/>
            <person name="Jacobs-Sera D."/>
            <person name="Hendrix R.W."/>
            <person name="Hatfull G.F."/>
        </authorList>
    </citation>
    <scope>NUCLEOTIDE SEQUENCE</scope>
</reference>
<dbReference type="InterPro" id="IPR009100">
    <property type="entry name" value="AcylCoA_DH/oxidase_NM_dom_sf"/>
</dbReference>
<keyword evidence="3" id="KW-0285">Flavoprotein</keyword>
<accession>A0A2P2C8Q2</accession>
<keyword evidence="5 9" id="KW-0560">Oxidoreductase</keyword>
<proteinExistence type="inferred from homology"/>
<dbReference type="GO" id="GO:0005886">
    <property type="term" value="C:plasma membrane"/>
    <property type="evidence" value="ECO:0007669"/>
    <property type="project" value="TreeGrafter"/>
</dbReference>
<dbReference type="Pfam" id="PF02770">
    <property type="entry name" value="Acyl-CoA_dh_M"/>
    <property type="match status" value="1"/>
</dbReference>
<keyword evidence="4" id="KW-0274">FAD</keyword>
<feature type="domain" description="Acyl-CoA dehydrogenase/oxidase C-terminal" evidence="6">
    <location>
        <begin position="265"/>
        <end position="416"/>
    </location>
</feature>
<evidence type="ECO:0000259" key="7">
    <source>
        <dbReference type="Pfam" id="PF02770"/>
    </source>
</evidence>
<evidence type="ECO:0000256" key="4">
    <source>
        <dbReference type="ARBA" id="ARBA00022827"/>
    </source>
</evidence>
<dbReference type="InterPro" id="IPR052161">
    <property type="entry name" value="Mycobact_Acyl-CoA_DH"/>
</dbReference>
<organism evidence="9">
    <name type="scientific">metagenome</name>
    <dbReference type="NCBI Taxonomy" id="256318"/>
    <lineage>
        <taxon>unclassified sequences</taxon>
        <taxon>metagenomes</taxon>
    </lineage>
</organism>
<dbReference type="PANTHER" id="PTHR43292">
    <property type="entry name" value="ACYL-COA DEHYDROGENASE"/>
    <property type="match status" value="1"/>
</dbReference>
<comment type="similarity">
    <text evidence="2">Belongs to the acyl-CoA dehydrogenase family.</text>
</comment>
<dbReference type="EMBL" id="CZKA01000045">
    <property type="protein sequence ID" value="CUR58360.1"/>
    <property type="molecule type" value="Genomic_DNA"/>
</dbReference>
<dbReference type="PANTHER" id="PTHR43292:SF3">
    <property type="entry name" value="ACYL-COA DEHYDROGENASE FADE29"/>
    <property type="match status" value="1"/>
</dbReference>
<sequence length="424" mass="46578">MITAANGDAGLFIVVKGDEVQLRLPPALETFGAEVRALVRSCAPAGLAELTDWTTPYGTMGRRALVDQARSHPLYQSWEGRALEARLVCPAWPEEYGGRGWDAAQLAVFHSVCQEEHIPHIDRGMGEWLVGPSVLREGTDEQKAAFLPGIVSGLDRYCQGFSEPDHGSDLAAVETRGVVDGNEIVVTGQKVWTSGAHLANKIFVLCRTDPDVPKHAGLSFVLMDFTPENNIEVRQIPLLNGIGEFAEDFFDGARAPLSHVIGGLNNGWRVAMTTLGFERGVKGLEQYLAHVPEFWAFVELARSAGMVHDSRIRQQLAWAYSNVELLRYSGMQSMSRAVSGAEGGRLEAINWLHLSQYHRRLGELAIDLDDDGGLIRPVGDGYPMTRWQDLYLGSRAGTIYSGTSEIQRNMIGERVLGLPKEPTK</sequence>
<dbReference type="InterPro" id="IPR046373">
    <property type="entry name" value="Acyl-CoA_Oxase/DH_mid-dom_sf"/>
</dbReference>
<dbReference type="Gene3D" id="2.40.110.10">
    <property type="entry name" value="Butyryl-CoA Dehydrogenase, subunit A, domain 2"/>
    <property type="match status" value="1"/>
</dbReference>
<evidence type="ECO:0000256" key="1">
    <source>
        <dbReference type="ARBA" id="ARBA00001974"/>
    </source>
</evidence>
<dbReference type="AlphaFoldDB" id="A0A2P2C8Q2"/>
<gene>
    <name evidence="9" type="ORF">NOCA250016</name>
</gene>
<evidence type="ECO:0000256" key="3">
    <source>
        <dbReference type="ARBA" id="ARBA00022630"/>
    </source>
</evidence>
<evidence type="ECO:0000259" key="6">
    <source>
        <dbReference type="Pfam" id="PF00441"/>
    </source>
</evidence>
<dbReference type="EC" id="1.3.8.-" evidence="9"/>
<dbReference type="GO" id="GO:0050660">
    <property type="term" value="F:flavin adenine dinucleotide binding"/>
    <property type="evidence" value="ECO:0007669"/>
    <property type="project" value="InterPro"/>
</dbReference>
<evidence type="ECO:0000256" key="2">
    <source>
        <dbReference type="ARBA" id="ARBA00009347"/>
    </source>
</evidence>
<evidence type="ECO:0000313" key="9">
    <source>
        <dbReference type="EMBL" id="CUR58360.1"/>
    </source>
</evidence>
<dbReference type="Pfam" id="PF02771">
    <property type="entry name" value="Acyl-CoA_dh_N"/>
    <property type="match status" value="1"/>
</dbReference>
<comment type="cofactor">
    <cofactor evidence="1">
        <name>FAD</name>
        <dbReference type="ChEBI" id="CHEBI:57692"/>
    </cofactor>
</comment>
<protein>
    <submittedName>
        <fullName evidence="9">Putative Acyl-CoA dehydrogenase</fullName>
        <ecNumber evidence="9">1.3.8.-</ecNumber>
    </submittedName>
</protein>
<feature type="domain" description="Acyl-CoA dehydrogenase/oxidase N-terminal" evidence="8">
    <location>
        <begin position="81"/>
        <end position="153"/>
    </location>
</feature>
<dbReference type="InterPro" id="IPR006091">
    <property type="entry name" value="Acyl-CoA_Oxase/DH_mid-dom"/>
</dbReference>
<name>A0A2P2C8Q2_9ZZZZ</name>
<dbReference type="InterPro" id="IPR013786">
    <property type="entry name" value="AcylCoA_DH/ox_N"/>
</dbReference>
<evidence type="ECO:0000256" key="5">
    <source>
        <dbReference type="ARBA" id="ARBA00023002"/>
    </source>
</evidence>
<dbReference type="InterPro" id="IPR037069">
    <property type="entry name" value="AcylCoA_DH/ox_N_sf"/>
</dbReference>
<dbReference type="Gene3D" id="1.10.540.10">
    <property type="entry name" value="Acyl-CoA dehydrogenase/oxidase, N-terminal domain"/>
    <property type="match status" value="1"/>
</dbReference>
<dbReference type="InterPro" id="IPR036250">
    <property type="entry name" value="AcylCo_DH-like_C"/>
</dbReference>
<dbReference type="Gene3D" id="1.20.140.10">
    <property type="entry name" value="Butyryl-CoA Dehydrogenase, subunit A, domain 3"/>
    <property type="match status" value="1"/>
</dbReference>